<organism evidence="2 3">
    <name type="scientific">Orbilia oligospora</name>
    <name type="common">Nematode-trapping fungus</name>
    <name type="synonym">Arthrobotrys oligospora</name>
    <dbReference type="NCBI Taxonomy" id="2813651"/>
    <lineage>
        <taxon>Eukaryota</taxon>
        <taxon>Fungi</taxon>
        <taxon>Dikarya</taxon>
        <taxon>Ascomycota</taxon>
        <taxon>Pezizomycotina</taxon>
        <taxon>Orbiliomycetes</taxon>
        <taxon>Orbiliales</taxon>
        <taxon>Orbiliaceae</taxon>
        <taxon>Orbilia</taxon>
    </lineage>
</organism>
<feature type="transmembrane region" description="Helical" evidence="1">
    <location>
        <begin position="20"/>
        <end position="39"/>
    </location>
</feature>
<reference evidence="2 3" key="1">
    <citation type="submission" date="2019-06" db="EMBL/GenBank/DDBJ databases">
        <authorList>
            <person name="Palmer J.M."/>
        </authorList>
    </citation>
    <scope>NUCLEOTIDE SEQUENCE [LARGE SCALE GENOMIC DNA]</scope>
    <source>
        <strain evidence="2 3">TWF102</strain>
    </source>
</reference>
<evidence type="ECO:0000313" key="2">
    <source>
        <dbReference type="EMBL" id="KAF3078020.1"/>
    </source>
</evidence>
<dbReference type="Proteomes" id="UP000475325">
    <property type="component" value="Unassembled WGS sequence"/>
</dbReference>
<dbReference type="EMBL" id="WIQW01000189">
    <property type="protein sequence ID" value="KAF3078020.1"/>
    <property type="molecule type" value="Genomic_DNA"/>
</dbReference>
<protein>
    <submittedName>
        <fullName evidence="2">Uncharacterized protein</fullName>
    </submittedName>
</protein>
<comment type="caution">
    <text evidence="2">The sequence shown here is derived from an EMBL/GenBank/DDBJ whole genome shotgun (WGS) entry which is preliminary data.</text>
</comment>
<sequence length="215" mass="24552">MILEWKKGKKKNDLKIKGRALLLLLSIIVGHIIISPTKFQRKQSEDSAIIIVFLKKDRHTHVNRSNRDGSLYFLFTFNMSNDAVCIGFAAKRSLLGAFSSKGGSFLKNEFAVRDRLRRLRREGLGRVIIGVFLRRDVADEQFLSSVRGFSPPQRVCQLTWNRTPKETLLDLLDKNPRAKKPKRQLGLSTKTVCVSQYTKYVCMCVCVRGRVSSMC</sequence>
<keyword evidence="1" id="KW-1133">Transmembrane helix</keyword>
<gene>
    <name evidence="2" type="ORF">TWF102_003867</name>
</gene>
<evidence type="ECO:0000313" key="3">
    <source>
        <dbReference type="Proteomes" id="UP000475325"/>
    </source>
</evidence>
<evidence type="ECO:0000256" key="1">
    <source>
        <dbReference type="SAM" id="Phobius"/>
    </source>
</evidence>
<name>A0A7C8IW41_ORBOL</name>
<proteinExistence type="predicted"/>
<dbReference type="AlphaFoldDB" id="A0A7C8IW41"/>
<keyword evidence="1" id="KW-0812">Transmembrane</keyword>
<accession>A0A7C8IW41</accession>
<keyword evidence="1" id="KW-0472">Membrane</keyword>